<evidence type="ECO:0000259" key="1">
    <source>
        <dbReference type="PROSITE" id="PS51704"/>
    </source>
</evidence>
<feature type="domain" description="GP-PDE" evidence="1">
    <location>
        <begin position="36"/>
        <end position="266"/>
    </location>
</feature>
<dbReference type="AlphaFoldDB" id="A0A381USJ8"/>
<dbReference type="SUPFAM" id="SSF51695">
    <property type="entry name" value="PLC-like phosphodiesterases"/>
    <property type="match status" value="1"/>
</dbReference>
<dbReference type="PANTHER" id="PTHR46211:SF14">
    <property type="entry name" value="GLYCEROPHOSPHODIESTER PHOSPHODIESTERASE"/>
    <property type="match status" value="1"/>
</dbReference>
<dbReference type="InterPro" id="IPR017946">
    <property type="entry name" value="PLC-like_Pdiesterase_TIM-brl"/>
</dbReference>
<dbReference type="GO" id="GO:0006629">
    <property type="term" value="P:lipid metabolic process"/>
    <property type="evidence" value="ECO:0007669"/>
    <property type="project" value="InterPro"/>
</dbReference>
<gene>
    <name evidence="2" type="ORF">METZ01_LOCUS83788</name>
</gene>
<accession>A0A381USJ8</accession>
<dbReference type="CDD" id="cd08556">
    <property type="entry name" value="GDPD"/>
    <property type="match status" value="1"/>
</dbReference>
<name>A0A381USJ8_9ZZZZ</name>
<dbReference type="Gene3D" id="3.20.20.190">
    <property type="entry name" value="Phosphatidylinositol (PI) phosphodiesterase"/>
    <property type="match status" value="1"/>
</dbReference>
<dbReference type="PANTHER" id="PTHR46211">
    <property type="entry name" value="GLYCEROPHOSPHORYL DIESTER PHOSPHODIESTERASE"/>
    <property type="match status" value="1"/>
</dbReference>
<evidence type="ECO:0000313" key="2">
    <source>
        <dbReference type="EMBL" id="SVA30934.1"/>
    </source>
</evidence>
<reference evidence="2" key="1">
    <citation type="submission" date="2018-05" db="EMBL/GenBank/DDBJ databases">
        <authorList>
            <person name="Lanie J.A."/>
            <person name="Ng W.-L."/>
            <person name="Kazmierczak K.M."/>
            <person name="Andrzejewski T.M."/>
            <person name="Davidsen T.M."/>
            <person name="Wayne K.J."/>
            <person name="Tettelin H."/>
            <person name="Glass J.I."/>
            <person name="Rusch D."/>
            <person name="Podicherti R."/>
            <person name="Tsui H.-C.T."/>
            <person name="Winkler M.E."/>
        </authorList>
    </citation>
    <scope>NUCLEOTIDE SEQUENCE</scope>
</reference>
<dbReference type="EMBL" id="UINC01007011">
    <property type="protein sequence ID" value="SVA30934.1"/>
    <property type="molecule type" value="Genomic_DNA"/>
</dbReference>
<protein>
    <recommendedName>
        <fullName evidence="1">GP-PDE domain-containing protein</fullName>
    </recommendedName>
</protein>
<dbReference type="Pfam" id="PF03009">
    <property type="entry name" value="GDPD"/>
    <property type="match status" value="1"/>
</dbReference>
<dbReference type="PROSITE" id="PS50007">
    <property type="entry name" value="PIPLC_X_DOMAIN"/>
    <property type="match status" value="1"/>
</dbReference>
<proteinExistence type="predicted"/>
<dbReference type="PROSITE" id="PS51704">
    <property type="entry name" value="GP_PDE"/>
    <property type="match status" value="1"/>
</dbReference>
<dbReference type="GO" id="GO:0008081">
    <property type="term" value="F:phosphoric diester hydrolase activity"/>
    <property type="evidence" value="ECO:0007669"/>
    <property type="project" value="InterPro"/>
</dbReference>
<sequence>MFGVEILLLTILIITVTIYKKNWVPVYPPFYSTGKLVKIGHRGAPSLAHENTLDSFRKAIDTGMDGIELDVQFSADKKLVVYHNWSIESDSGEIELIENLSCPEIQKISLNGDEQNKIPLFTDVLDVLNKKIIINIEIKSAHILNTNIEKNVLELIKIYGFENNCVISSFNPFIIRRVKKNNPKILTAFLWSKNDPQFIINTPLWVWICRPDGFHADIDYLDEQLINWVSRKNMSVLTFTVMTQKQLIKAQLLGVDGVFMDDPYLN</sequence>
<dbReference type="InterPro" id="IPR030395">
    <property type="entry name" value="GP_PDE_dom"/>
</dbReference>
<organism evidence="2">
    <name type="scientific">marine metagenome</name>
    <dbReference type="NCBI Taxonomy" id="408172"/>
    <lineage>
        <taxon>unclassified sequences</taxon>
        <taxon>metagenomes</taxon>
        <taxon>ecological metagenomes</taxon>
    </lineage>
</organism>